<dbReference type="OMA" id="EPYRTLE"/>
<sequence>MSSSAYDHSSPSSIRSPKSTDETALLNGESFHWEPFRAGAPGPLPWLPVRILPIVKGDQRIINGWELVRPLIGPVLRDWKIDYRSFTILRRRPYENATFQHKFESDITLVVSAKFQFDDSWKNAISEIRAILRSNDLAEVVVEFIDPCTAPSKNFLPIMEDDPIVSVWEGMRLDVRKALETCPWTSINVVRKEKMDVSEDKYPVTIVVIVPVDDHRLFVEEYEKLKAICRRYGFRDMEVQILHGPGPLWPGRTVEPILSSDAFVNRLASALEIPRPDTYSRRVAMGVSMGPRGSADIRNGSFGGYVELIDPKSGKSHGIFGLTCYHVIEPAIPKERQAVYAEQGIDPSDSLGRSLVLEQPGFKDHSKYMQTYKDDDVEKERMKVFWDNHKTLGTVFCGSGLRRKLGDHIMNWALVAAEKDRIGDNSLPSGPDNWAFESTEHLEARSIFAGKCLSTVGKLLDEEFVFKKGKASGCQVGLRTAIKSEVRIPGDRESTEHAFVGLARSAFGEDGDAGSMVFSKSGQWLGLFWGGDPYGSLSGTSFVTDSRCIIEDIERVTGCQVRLPR</sequence>
<dbReference type="InParanoid" id="A0A165IP10"/>
<dbReference type="RefSeq" id="XP_018190730.1">
    <property type="nucleotide sequence ID" value="XM_018335781.1"/>
</dbReference>
<dbReference type="OrthoDB" id="5351220at2759"/>
<evidence type="ECO:0000313" key="3">
    <source>
        <dbReference type="Proteomes" id="UP000076632"/>
    </source>
</evidence>
<dbReference type="Proteomes" id="UP000076632">
    <property type="component" value="Unassembled WGS sequence"/>
</dbReference>
<proteinExistence type="predicted"/>
<dbReference type="STRING" id="1328760.A0A165IP10"/>
<name>A0A165IP10_XYLHT</name>
<keyword evidence="3" id="KW-1185">Reference proteome</keyword>
<dbReference type="AlphaFoldDB" id="A0A165IP10"/>
<feature type="compositionally biased region" description="Low complexity" evidence="1">
    <location>
        <begin position="1"/>
        <end position="17"/>
    </location>
</feature>
<feature type="region of interest" description="Disordered" evidence="1">
    <location>
        <begin position="1"/>
        <end position="20"/>
    </location>
</feature>
<accession>A0A165IP10</accession>
<dbReference type="GeneID" id="28900918"/>
<gene>
    <name evidence="2" type="ORF">L228DRAFT_280431</name>
</gene>
<protein>
    <submittedName>
        <fullName evidence="2">Uncharacterized protein</fullName>
    </submittedName>
</protein>
<evidence type="ECO:0000313" key="2">
    <source>
        <dbReference type="EMBL" id="KZF25175.1"/>
    </source>
</evidence>
<reference evidence="2 3" key="1">
    <citation type="journal article" date="2016" name="Fungal Biol.">
        <title>The genome of Xylona heveae provides a window into fungal endophytism.</title>
        <authorList>
            <person name="Gazis R."/>
            <person name="Kuo A."/>
            <person name="Riley R."/>
            <person name="LaButti K."/>
            <person name="Lipzen A."/>
            <person name="Lin J."/>
            <person name="Amirebrahimi M."/>
            <person name="Hesse C.N."/>
            <person name="Spatafora J.W."/>
            <person name="Henrissat B."/>
            <person name="Hainaut M."/>
            <person name="Grigoriev I.V."/>
            <person name="Hibbett D.S."/>
        </authorList>
    </citation>
    <scope>NUCLEOTIDE SEQUENCE [LARGE SCALE GENOMIC DNA]</scope>
    <source>
        <strain evidence="2 3">TC161</strain>
    </source>
</reference>
<evidence type="ECO:0000256" key="1">
    <source>
        <dbReference type="SAM" id="MobiDB-lite"/>
    </source>
</evidence>
<organism evidence="2 3">
    <name type="scientific">Xylona heveae (strain CBS 132557 / TC161)</name>
    <dbReference type="NCBI Taxonomy" id="1328760"/>
    <lineage>
        <taxon>Eukaryota</taxon>
        <taxon>Fungi</taxon>
        <taxon>Dikarya</taxon>
        <taxon>Ascomycota</taxon>
        <taxon>Pezizomycotina</taxon>
        <taxon>Xylonomycetes</taxon>
        <taxon>Xylonales</taxon>
        <taxon>Xylonaceae</taxon>
        <taxon>Xylona</taxon>
    </lineage>
</organism>
<dbReference type="EMBL" id="KV407455">
    <property type="protein sequence ID" value="KZF25175.1"/>
    <property type="molecule type" value="Genomic_DNA"/>
</dbReference>